<dbReference type="NCBIfam" id="NF007967">
    <property type="entry name" value="PRK10691.1"/>
    <property type="match status" value="1"/>
</dbReference>
<dbReference type="InterPro" id="IPR036663">
    <property type="entry name" value="Fumarylacetoacetase_C_sf"/>
</dbReference>
<comment type="catalytic activity">
    <reaction evidence="4">
        <text>oxaloacetate = enol-oxaloacetate</text>
        <dbReference type="Rhea" id="RHEA:16021"/>
        <dbReference type="ChEBI" id="CHEBI:16452"/>
        <dbReference type="ChEBI" id="CHEBI:17479"/>
        <dbReference type="EC" id="5.3.2.2"/>
    </reaction>
    <physiologicalReaction direction="right-to-left" evidence="4">
        <dbReference type="Rhea" id="RHEA:16023"/>
    </physiologicalReaction>
</comment>
<comment type="similarity">
    <text evidence="1">Belongs to the FAH family.</text>
</comment>
<feature type="domain" description="Fumarylacetoacetase-like C-terminal" evidence="6">
    <location>
        <begin position="14"/>
        <end position="214"/>
    </location>
</feature>
<dbReference type="RefSeq" id="XP_002737432.1">
    <property type="nucleotide sequence ID" value="XM_002737386.1"/>
</dbReference>
<keyword evidence="7" id="KW-1185">Reference proteome</keyword>
<dbReference type="PANTHER" id="PTHR11820">
    <property type="entry name" value="ACYLPYRUVASE"/>
    <property type="match status" value="1"/>
</dbReference>
<dbReference type="EC" id="5.3.2.2" evidence="5"/>
<evidence type="ECO:0000313" key="7">
    <source>
        <dbReference type="Proteomes" id="UP000694865"/>
    </source>
</evidence>
<dbReference type="InterPro" id="IPR011234">
    <property type="entry name" value="Fumarylacetoacetase-like_C"/>
</dbReference>
<dbReference type="Proteomes" id="UP000694865">
    <property type="component" value="Unplaced"/>
</dbReference>
<keyword evidence="2" id="KW-0479">Metal-binding</keyword>
<dbReference type="PANTHER" id="PTHR11820:SF7">
    <property type="entry name" value="ACYLPYRUVASE FAHD1, MITOCHONDRIAL"/>
    <property type="match status" value="1"/>
</dbReference>
<protein>
    <recommendedName>
        <fullName evidence="5">oxaloacetate tautomerase</fullName>
        <ecNumber evidence="5">5.3.2.2</ecNumber>
    </recommendedName>
    <alternativeName>
        <fullName evidence="3">Fumarylacetoacetate hydrolase domain-containing protein 1</fullName>
    </alternativeName>
</protein>
<accession>A0ABM0GU62</accession>
<evidence type="ECO:0000256" key="1">
    <source>
        <dbReference type="ARBA" id="ARBA00010211"/>
    </source>
</evidence>
<gene>
    <name evidence="8" type="primary">LOC100370223</name>
</gene>
<name>A0ABM0GU62_SACKO</name>
<sequence>MASGLSRFVELGRKIVCVGRNYSEHAAELGNKVPTEPVIFLKPTTSYLKEGNAITFPHGSDNLHHEVELGVVIGKPGFQIRESTAMEHIGGYTLALDMTARDIQDKMKKKGLPWTLAKGFDSSCPIGSFIPPDKIPDPHDIEIWLKVNDAMKQQGNTKNMIFKVPFLISFISQFMTLETGDLILTGTPSGVGPVSPGDVITCGLTGLATMTFTVNK</sequence>
<evidence type="ECO:0000256" key="5">
    <source>
        <dbReference type="ARBA" id="ARBA00044973"/>
    </source>
</evidence>
<evidence type="ECO:0000259" key="6">
    <source>
        <dbReference type="Pfam" id="PF01557"/>
    </source>
</evidence>
<proteinExistence type="inferred from homology"/>
<evidence type="ECO:0000313" key="8">
    <source>
        <dbReference type="RefSeq" id="XP_002737432.1"/>
    </source>
</evidence>
<evidence type="ECO:0000256" key="4">
    <source>
        <dbReference type="ARBA" id="ARBA00044911"/>
    </source>
</evidence>
<dbReference type="SUPFAM" id="SSF56529">
    <property type="entry name" value="FAH"/>
    <property type="match status" value="1"/>
</dbReference>
<evidence type="ECO:0000256" key="2">
    <source>
        <dbReference type="ARBA" id="ARBA00022723"/>
    </source>
</evidence>
<organism evidence="7 8">
    <name type="scientific">Saccoglossus kowalevskii</name>
    <name type="common">Acorn worm</name>
    <dbReference type="NCBI Taxonomy" id="10224"/>
    <lineage>
        <taxon>Eukaryota</taxon>
        <taxon>Metazoa</taxon>
        <taxon>Hemichordata</taxon>
        <taxon>Enteropneusta</taxon>
        <taxon>Harrimaniidae</taxon>
        <taxon>Saccoglossus</taxon>
    </lineage>
</organism>
<dbReference type="GeneID" id="100370223"/>
<dbReference type="Pfam" id="PF01557">
    <property type="entry name" value="FAA_hydrolase"/>
    <property type="match status" value="1"/>
</dbReference>
<reference evidence="8" key="1">
    <citation type="submission" date="2025-08" db="UniProtKB">
        <authorList>
            <consortium name="RefSeq"/>
        </authorList>
    </citation>
    <scope>IDENTIFICATION</scope>
    <source>
        <tissue evidence="8">Testes</tissue>
    </source>
</reference>
<evidence type="ECO:0000256" key="3">
    <source>
        <dbReference type="ARBA" id="ARBA00042340"/>
    </source>
</evidence>
<dbReference type="Gene3D" id="3.90.850.10">
    <property type="entry name" value="Fumarylacetoacetase-like, C-terminal domain"/>
    <property type="match status" value="1"/>
</dbReference>